<proteinExistence type="inferred from homology"/>
<dbReference type="InterPro" id="IPR019079">
    <property type="entry name" value="Capsule_synth_CapA"/>
</dbReference>
<dbReference type="InterPro" id="IPR029052">
    <property type="entry name" value="Metallo-depent_PP-like"/>
</dbReference>
<gene>
    <name evidence="3" type="ORF">Bccel_1472</name>
</gene>
<dbReference type="PANTHER" id="PTHR33393">
    <property type="entry name" value="POLYGLUTAMINE SYNTHESIS ACCESSORY PROTEIN RV0574C-RELATED"/>
    <property type="match status" value="1"/>
</dbReference>
<dbReference type="PANTHER" id="PTHR33393:SF13">
    <property type="entry name" value="PGA BIOSYNTHESIS PROTEIN CAPA"/>
    <property type="match status" value="1"/>
</dbReference>
<evidence type="ECO:0000259" key="2">
    <source>
        <dbReference type="SMART" id="SM00854"/>
    </source>
</evidence>
<dbReference type="SMART" id="SM00854">
    <property type="entry name" value="PGA_cap"/>
    <property type="match status" value="1"/>
</dbReference>
<dbReference type="PATRIC" id="fig|398512.5.peg.1531"/>
<dbReference type="CDD" id="cd07381">
    <property type="entry name" value="MPP_CapA"/>
    <property type="match status" value="1"/>
</dbReference>
<dbReference type="Pfam" id="PF09587">
    <property type="entry name" value="PGA_cap"/>
    <property type="match status" value="1"/>
</dbReference>
<dbReference type="EMBL" id="LGTC01000001">
    <property type="protein sequence ID" value="KNY26210.1"/>
    <property type="molecule type" value="Genomic_DNA"/>
</dbReference>
<sequence precursor="true">MKKSLFIIFILIVSSAGVFFAYDYAVNSQAPGKSQAINSPTKKHIATPIITTPTIAKTASNKKDTLTLSFAGDVLLDRSVANVIGSKGANFILSDVKPILSGADISMINLECPISTRGTKAKDKQYTFRAKPSSVDVLKSAGIDIVTLANNHVLDFGKDAMLDTFTYLDKAGIKYVGAGNNLDKASMAKYYNINGFNVAILGSSHVIPVVEWAAGKNKPGVATTYNPARLLSEINIAKKKADIVVVYLHWGTERNTKPDTYQRNLAKKYIDSGADLVIGSHPHVLQGFEYYKGKLIAYSLGNFVFTNVKNDTMILNVKFNKDKSFTASISPCSIDNYRPVVLKDKSKQTKLFDKLQQLSFSTKIDKKGVISK</sequence>
<name>A0A0L6JKD8_9FIRM</name>
<comment type="caution">
    <text evidence="3">The sequence shown here is derived from an EMBL/GenBank/DDBJ whole genome shotgun (WGS) entry which is preliminary data.</text>
</comment>
<dbReference type="OrthoDB" id="9810906at2"/>
<dbReference type="RefSeq" id="WP_050753230.1">
    <property type="nucleotide sequence ID" value="NZ_JQKC01000018.1"/>
</dbReference>
<dbReference type="InterPro" id="IPR052169">
    <property type="entry name" value="CW_Biosynth-Accessory"/>
</dbReference>
<dbReference type="AlphaFoldDB" id="A0A0L6JKD8"/>
<evidence type="ECO:0000313" key="4">
    <source>
        <dbReference type="Proteomes" id="UP000036923"/>
    </source>
</evidence>
<protein>
    <submittedName>
        <fullName evidence="3">Capsule synthesis protein, CapA</fullName>
    </submittedName>
</protein>
<keyword evidence="4" id="KW-1185">Reference proteome</keyword>
<evidence type="ECO:0000256" key="1">
    <source>
        <dbReference type="ARBA" id="ARBA00005662"/>
    </source>
</evidence>
<organism evidence="3 4">
    <name type="scientific">Pseudobacteroides cellulosolvens ATCC 35603 = DSM 2933</name>
    <dbReference type="NCBI Taxonomy" id="398512"/>
    <lineage>
        <taxon>Bacteria</taxon>
        <taxon>Bacillati</taxon>
        <taxon>Bacillota</taxon>
        <taxon>Clostridia</taxon>
        <taxon>Eubacteriales</taxon>
        <taxon>Oscillospiraceae</taxon>
        <taxon>Pseudobacteroides</taxon>
    </lineage>
</organism>
<dbReference type="eggNOG" id="COG2843">
    <property type="taxonomic scope" value="Bacteria"/>
</dbReference>
<dbReference type="SUPFAM" id="SSF56300">
    <property type="entry name" value="Metallo-dependent phosphatases"/>
    <property type="match status" value="1"/>
</dbReference>
<dbReference type="Gene3D" id="3.60.21.10">
    <property type="match status" value="1"/>
</dbReference>
<accession>A0A0L6JKD8</accession>
<reference evidence="4" key="1">
    <citation type="submission" date="2015-07" db="EMBL/GenBank/DDBJ databases">
        <title>Near-Complete Genome Sequence of the Cellulolytic Bacterium Bacteroides (Pseudobacteroides) cellulosolvens ATCC 35603.</title>
        <authorList>
            <person name="Dassa B."/>
            <person name="Utturkar S.M."/>
            <person name="Klingeman D.M."/>
            <person name="Hurt R.A."/>
            <person name="Keller M."/>
            <person name="Xu J."/>
            <person name="Reddy Y.H.K."/>
            <person name="Borovok I."/>
            <person name="Grinberg I.R."/>
            <person name="Lamed R."/>
            <person name="Zhivin O."/>
            <person name="Bayer E.A."/>
            <person name="Brown S.D."/>
        </authorList>
    </citation>
    <scope>NUCLEOTIDE SEQUENCE [LARGE SCALE GENOMIC DNA]</scope>
    <source>
        <strain evidence="4">DSM 2933</strain>
    </source>
</reference>
<dbReference type="Proteomes" id="UP000036923">
    <property type="component" value="Unassembled WGS sequence"/>
</dbReference>
<dbReference type="STRING" id="398512.Bccel_1472"/>
<comment type="similarity">
    <text evidence="1">Belongs to the CapA family.</text>
</comment>
<feature type="domain" description="Capsule synthesis protein CapA" evidence="2">
    <location>
        <begin position="67"/>
        <end position="307"/>
    </location>
</feature>
<evidence type="ECO:0000313" key="3">
    <source>
        <dbReference type="EMBL" id="KNY26210.1"/>
    </source>
</evidence>